<dbReference type="EMBL" id="JH993014">
    <property type="protein sequence ID" value="EKX42830.1"/>
    <property type="molecule type" value="Genomic_DNA"/>
</dbReference>
<protein>
    <submittedName>
        <fullName evidence="2 3">Uncharacterized protein</fullName>
    </submittedName>
</protein>
<reference evidence="2 4" key="1">
    <citation type="journal article" date="2012" name="Nature">
        <title>Algal genomes reveal evolutionary mosaicism and the fate of nucleomorphs.</title>
        <authorList>
            <consortium name="DOE Joint Genome Institute"/>
            <person name="Curtis B.A."/>
            <person name="Tanifuji G."/>
            <person name="Burki F."/>
            <person name="Gruber A."/>
            <person name="Irimia M."/>
            <person name="Maruyama S."/>
            <person name="Arias M.C."/>
            <person name="Ball S.G."/>
            <person name="Gile G.H."/>
            <person name="Hirakawa Y."/>
            <person name="Hopkins J.F."/>
            <person name="Kuo A."/>
            <person name="Rensing S.A."/>
            <person name="Schmutz J."/>
            <person name="Symeonidi A."/>
            <person name="Elias M."/>
            <person name="Eveleigh R.J."/>
            <person name="Herman E.K."/>
            <person name="Klute M.J."/>
            <person name="Nakayama T."/>
            <person name="Obornik M."/>
            <person name="Reyes-Prieto A."/>
            <person name="Armbrust E.V."/>
            <person name="Aves S.J."/>
            <person name="Beiko R.G."/>
            <person name="Coutinho P."/>
            <person name="Dacks J.B."/>
            <person name="Durnford D.G."/>
            <person name="Fast N.M."/>
            <person name="Green B.R."/>
            <person name="Grisdale C.J."/>
            <person name="Hempel F."/>
            <person name="Henrissat B."/>
            <person name="Hoppner M.P."/>
            <person name="Ishida K."/>
            <person name="Kim E."/>
            <person name="Koreny L."/>
            <person name="Kroth P.G."/>
            <person name="Liu Y."/>
            <person name="Malik S.B."/>
            <person name="Maier U.G."/>
            <person name="McRose D."/>
            <person name="Mock T."/>
            <person name="Neilson J.A."/>
            <person name="Onodera N.T."/>
            <person name="Poole A.M."/>
            <person name="Pritham E.J."/>
            <person name="Richards T.A."/>
            <person name="Rocap G."/>
            <person name="Roy S.W."/>
            <person name="Sarai C."/>
            <person name="Schaack S."/>
            <person name="Shirato S."/>
            <person name="Slamovits C.H."/>
            <person name="Spencer D.F."/>
            <person name="Suzuki S."/>
            <person name="Worden A.Z."/>
            <person name="Zauner S."/>
            <person name="Barry K."/>
            <person name="Bell C."/>
            <person name="Bharti A.K."/>
            <person name="Crow J.A."/>
            <person name="Grimwood J."/>
            <person name="Kramer R."/>
            <person name="Lindquist E."/>
            <person name="Lucas S."/>
            <person name="Salamov A."/>
            <person name="McFadden G.I."/>
            <person name="Lane C.E."/>
            <person name="Keeling P.J."/>
            <person name="Gray M.W."/>
            <person name="Grigoriev I.V."/>
            <person name="Archibald J.M."/>
        </authorList>
    </citation>
    <scope>NUCLEOTIDE SEQUENCE</scope>
    <source>
        <strain evidence="2 4">CCMP2712</strain>
    </source>
</reference>
<accession>L1J424</accession>
<proteinExistence type="predicted"/>
<evidence type="ECO:0000256" key="1">
    <source>
        <dbReference type="SAM" id="MobiDB-lite"/>
    </source>
</evidence>
<dbReference type="GeneID" id="17299459"/>
<dbReference type="PaxDb" id="55529-EKX42830"/>
<dbReference type="KEGG" id="gtt:GUITHDRAFT_164030"/>
<sequence>MFNRNPSEGIWFRVPNGRGWVRPKPVNESQEEEEVELDPDWKEYFAKHQYRTHHKRKAEKNVGSRYSNGEEDQDEEDENWNWSQLEPGNGNGEEPTNRISVEDSLRLAKKLGY</sequence>
<evidence type="ECO:0000313" key="4">
    <source>
        <dbReference type="Proteomes" id="UP000011087"/>
    </source>
</evidence>
<reference evidence="3" key="3">
    <citation type="submission" date="2016-03" db="UniProtKB">
        <authorList>
            <consortium name="EnsemblProtists"/>
        </authorList>
    </citation>
    <scope>IDENTIFICATION</scope>
</reference>
<gene>
    <name evidence="2" type="ORF">GUITHDRAFT_164030</name>
</gene>
<dbReference type="HOGENOM" id="CLU_2138280_0_0_1"/>
<dbReference type="EnsemblProtists" id="EKX42830">
    <property type="protein sequence ID" value="EKX42830"/>
    <property type="gene ID" value="GUITHDRAFT_164030"/>
</dbReference>
<organism evidence="2">
    <name type="scientific">Guillardia theta (strain CCMP2712)</name>
    <name type="common">Cryptophyte</name>
    <dbReference type="NCBI Taxonomy" id="905079"/>
    <lineage>
        <taxon>Eukaryota</taxon>
        <taxon>Cryptophyceae</taxon>
        <taxon>Pyrenomonadales</taxon>
        <taxon>Geminigeraceae</taxon>
        <taxon>Guillardia</taxon>
    </lineage>
</organism>
<reference evidence="4" key="2">
    <citation type="submission" date="2012-11" db="EMBL/GenBank/DDBJ databases">
        <authorList>
            <person name="Kuo A."/>
            <person name="Curtis B.A."/>
            <person name="Tanifuji G."/>
            <person name="Burki F."/>
            <person name="Gruber A."/>
            <person name="Irimia M."/>
            <person name="Maruyama S."/>
            <person name="Arias M.C."/>
            <person name="Ball S.G."/>
            <person name="Gile G.H."/>
            <person name="Hirakawa Y."/>
            <person name="Hopkins J.F."/>
            <person name="Rensing S.A."/>
            <person name="Schmutz J."/>
            <person name="Symeonidi A."/>
            <person name="Elias M."/>
            <person name="Eveleigh R.J."/>
            <person name="Herman E.K."/>
            <person name="Klute M.J."/>
            <person name="Nakayama T."/>
            <person name="Obornik M."/>
            <person name="Reyes-Prieto A."/>
            <person name="Armbrust E.V."/>
            <person name="Aves S.J."/>
            <person name="Beiko R.G."/>
            <person name="Coutinho P."/>
            <person name="Dacks J.B."/>
            <person name="Durnford D.G."/>
            <person name="Fast N.M."/>
            <person name="Green B.R."/>
            <person name="Grisdale C."/>
            <person name="Hempe F."/>
            <person name="Henrissat B."/>
            <person name="Hoppner M.P."/>
            <person name="Ishida K.-I."/>
            <person name="Kim E."/>
            <person name="Koreny L."/>
            <person name="Kroth P.G."/>
            <person name="Liu Y."/>
            <person name="Malik S.-B."/>
            <person name="Maier U.G."/>
            <person name="McRose D."/>
            <person name="Mock T."/>
            <person name="Neilson J.A."/>
            <person name="Onodera N.T."/>
            <person name="Poole A.M."/>
            <person name="Pritham E.J."/>
            <person name="Richards T.A."/>
            <person name="Rocap G."/>
            <person name="Roy S.W."/>
            <person name="Sarai C."/>
            <person name="Schaack S."/>
            <person name="Shirato S."/>
            <person name="Slamovits C.H."/>
            <person name="Spencer D.F."/>
            <person name="Suzuki S."/>
            <person name="Worden A.Z."/>
            <person name="Zauner S."/>
            <person name="Barry K."/>
            <person name="Bell C."/>
            <person name="Bharti A.K."/>
            <person name="Crow J.A."/>
            <person name="Grimwood J."/>
            <person name="Kramer R."/>
            <person name="Lindquist E."/>
            <person name="Lucas S."/>
            <person name="Salamov A."/>
            <person name="McFadden G.I."/>
            <person name="Lane C.E."/>
            <person name="Keeling P.J."/>
            <person name="Gray M.W."/>
            <person name="Grigoriev I.V."/>
            <person name="Archibald J.M."/>
        </authorList>
    </citation>
    <scope>NUCLEOTIDE SEQUENCE</scope>
    <source>
        <strain evidence="4">CCMP2712</strain>
    </source>
</reference>
<dbReference type="AlphaFoldDB" id="L1J424"/>
<name>L1J424_GUITC</name>
<dbReference type="Proteomes" id="UP000011087">
    <property type="component" value="Unassembled WGS sequence"/>
</dbReference>
<evidence type="ECO:0000313" key="3">
    <source>
        <dbReference type="EnsemblProtists" id="EKX42830"/>
    </source>
</evidence>
<feature type="region of interest" description="Disordered" evidence="1">
    <location>
        <begin position="52"/>
        <end position="103"/>
    </location>
</feature>
<keyword evidence="4" id="KW-1185">Reference proteome</keyword>
<evidence type="ECO:0000313" key="2">
    <source>
        <dbReference type="EMBL" id="EKX42830.1"/>
    </source>
</evidence>
<dbReference type="RefSeq" id="XP_005829810.1">
    <property type="nucleotide sequence ID" value="XM_005829753.1"/>
</dbReference>
<feature type="compositionally biased region" description="Acidic residues" evidence="1">
    <location>
        <begin position="69"/>
        <end position="79"/>
    </location>
</feature>